<dbReference type="InterPro" id="IPR037066">
    <property type="entry name" value="Plug_dom_sf"/>
</dbReference>
<evidence type="ECO:0000259" key="13">
    <source>
        <dbReference type="Pfam" id="PF07715"/>
    </source>
</evidence>
<dbReference type="Gene3D" id="2.170.130.10">
    <property type="entry name" value="TonB-dependent receptor, plug domain"/>
    <property type="match status" value="1"/>
</dbReference>
<gene>
    <name evidence="14" type="ORF">BX611_0881</name>
</gene>
<dbReference type="OrthoDB" id="9764669at2"/>
<evidence type="ECO:0000256" key="5">
    <source>
        <dbReference type="ARBA" id="ARBA00022729"/>
    </source>
</evidence>
<dbReference type="InterPro" id="IPR000531">
    <property type="entry name" value="Beta-barrel_TonB"/>
</dbReference>
<dbReference type="PANTHER" id="PTHR30069">
    <property type="entry name" value="TONB-DEPENDENT OUTER MEMBRANE RECEPTOR"/>
    <property type="match status" value="1"/>
</dbReference>
<dbReference type="Proteomes" id="UP000256429">
    <property type="component" value="Unassembled WGS sequence"/>
</dbReference>
<evidence type="ECO:0000256" key="8">
    <source>
        <dbReference type="ARBA" id="ARBA00023170"/>
    </source>
</evidence>
<evidence type="ECO:0000256" key="3">
    <source>
        <dbReference type="ARBA" id="ARBA00022452"/>
    </source>
</evidence>
<dbReference type="InterPro" id="IPR039426">
    <property type="entry name" value="TonB-dep_rcpt-like"/>
</dbReference>
<name>A0A3D9RUE3_9FLAO</name>
<dbReference type="RefSeq" id="WP_115878410.1">
    <property type="nucleotide sequence ID" value="NZ_QTTQ01000009.1"/>
</dbReference>
<evidence type="ECO:0000256" key="9">
    <source>
        <dbReference type="ARBA" id="ARBA00023237"/>
    </source>
</evidence>
<protein>
    <submittedName>
        <fullName evidence="14">Hemoglobin/transferrin/lactoferrin receptor protein</fullName>
    </submittedName>
</protein>
<evidence type="ECO:0000256" key="10">
    <source>
        <dbReference type="PROSITE-ProRule" id="PRU01360"/>
    </source>
</evidence>
<comment type="caution">
    <text evidence="14">The sequence shown here is derived from an EMBL/GenBank/DDBJ whole genome shotgun (WGS) entry which is preliminary data.</text>
</comment>
<keyword evidence="3 10" id="KW-1134">Transmembrane beta strand</keyword>
<dbReference type="SUPFAM" id="SSF56935">
    <property type="entry name" value="Porins"/>
    <property type="match status" value="1"/>
</dbReference>
<evidence type="ECO:0000256" key="1">
    <source>
        <dbReference type="ARBA" id="ARBA00004571"/>
    </source>
</evidence>
<sequence length="818" mass="93007">MRFITIILFVLLSININAQQVKVLERESNLPIENVTIYNDSNDSYVYTNNDGIADLSVFKNSDILSFNHLSYIEYEILKRELGVIEFVVYLTRNAEMLDEIVLSASKGEEKRSRIAEQVAITSKEEIKRLAPQTSADLLANLPGVRVQKSQFGGGSPVLRGMEANRVLLVVDGVRMNNAIYRMGHLQNVITVSPNIIERTEVIFGPSSVVYGSDALGGVVHYYTKTPKISNKKEVNTSLFSRFSSVNSEFTTEGNIELRNKKWASFTSVSHSSFGDLKMGKNRNHGFDDWGKVFEYSNNSNTYYSENPVVNSNNEIEKNTGYNQLDILQKLAIPLSEKSDLMFNFQYSESSNINRFDRLTEYSDGALKFAEWYYGPQKRLLVSSQLKINPNKKWLENGTITAAFQNIKESRIQRKFTSLERSYRNENVDVFSLNGDFFVPLTKGNNRILSYGFETTYNKVNSNSYGKTLDVYNNTIVGFTEDDFIVQSRYPDGGSSYTSLASYINYRQDINKKTTLNTGLRVINTILKATWLDDTFITLPDFDISLNNAAVTATLGFAYKPSENWQLNSVISSGFRSPNIDDVGKIREKSGNVTVPNINLKPEYAYNFETSVLKYFNNRKFHTGLNIYYTLLNNYITRDYFEVNNSPTIMYDGEEGTVVANVNKNNAYIVGTTFSFRGNINNIWHSKGSLTYTKGKTYDTKLPLSSIPPLFGNLEIGFEKERFQANLNWKFNAKKRLQDYNLIEGIDNVEQTPYNSIADSYYGNPKWNAFGINSNYKLNNSFTIFLNLDNIFDTHYKEFASSISAPGRNVSLTLLLKV</sequence>
<feature type="domain" description="TonB-dependent receptor-like beta-barrel" evidence="12">
    <location>
        <begin position="349"/>
        <end position="791"/>
    </location>
</feature>
<dbReference type="AlphaFoldDB" id="A0A3D9RUE3"/>
<evidence type="ECO:0000256" key="4">
    <source>
        <dbReference type="ARBA" id="ARBA00022692"/>
    </source>
</evidence>
<keyword evidence="4 10" id="KW-0812">Transmembrane</keyword>
<keyword evidence="6 11" id="KW-0798">TonB box</keyword>
<evidence type="ECO:0000256" key="7">
    <source>
        <dbReference type="ARBA" id="ARBA00023136"/>
    </source>
</evidence>
<comment type="subcellular location">
    <subcellularLocation>
        <location evidence="1 10">Cell outer membrane</location>
        <topology evidence="1 10">Multi-pass membrane protein</topology>
    </subcellularLocation>
</comment>
<dbReference type="Pfam" id="PF00593">
    <property type="entry name" value="TonB_dep_Rec_b-barrel"/>
    <property type="match status" value="1"/>
</dbReference>
<evidence type="ECO:0000259" key="12">
    <source>
        <dbReference type="Pfam" id="PF00593"/>
    </source>
</evidence>
<dbReference type="GO" id="GO:0015344">
    <property type="term" value="F:siderophore uptake transmembrane transporter activity"/>
    <property type="evidence" value="ECO:0007669"/>
    <property type="project" value="TreeGrafter"/>
</dbReference>
<evidence type="ECO:0000313" key="15">
    <source>
        <dbReference type="Proteomes" id="UP000256429"/>
    </source>
</evidence>
<evidence type="ECO:0000256" key="6">
    <source>
        <dbReference type="ARBA" id="ARBA00023077"/>
    </source>
</evidence>
<reference evidence="14 15" key="1">
    <citation type="submission" date="2018-08" db="EMBL/GenBank/DDBJ databases">
        <title>Genomic Encyclopedia of Type Strains, Phase III (KMG-III): the genomes of soil and plant-associated and newly described type strains.</title>
        <authorList>
            <person name="Whitman W."/>
        </authorList>
    </citation>
    <scope>NUCLEOTIDE SEQUENCE [LARGE SCALE GENOMIC DNA]</scope>
    <source>
        <strain evidence="14 15">325-5</strain>
    </source>
</reference>
<dbReference type="Gene3D" id="2.40.170.20">
    <property type="entry name" value="TonB-dependent receptor, beta-barrel domain"/>
    <property type="match status" value="1"/>
</dbReference>
<dbReference type="InterPro" id="IPR012910">
    <property type="entry name" value="Plug_dom"/>
</dbReference>
<dbReference type="GO" id="GO:0009279">
    <property type="term" value="C:cell outer membrane"/>
    <property type="evidence" value="ECO:0007669"/>
    <property type="project" value="UniProtKB-SubCell"/>
</dbReference>
<dbReference type="Pfam" id="PF07715">
    <property type="entry name" value="Plug"/>
    <property type="match status" value="1"/>
</dbReference>
<keyword evidence="9 10" id="KW-0998">Cell outer membrane</keyword>
<dbReference type="PROSITE" id="PS52016">
    <property type="entry name" value="TONB_DEPENDENT_REC_3"/>
    <property type="match status" value="1"/>
</dbReference>
<evidence type="ECO:0000256" key="2">
    <source>
        <dbReference type="ARBA" id="ARBA00022448"/>
    </source>
</evidence>
<dbReference type="InterPro" id="IPR036942">
    <property type="entry name" value="Beta-barrel_TonB_sf"/>
</dbReference>
<keyword evidence="7 10" id="KW-0472">Membrane</keyword>
<organism evidence="14 15">
    <name type="scientific">Lutibacter oceani</name>
    <dbReference type="NCBI Taxonomy" id="1853311"/>
    <lineage>
        <taxon>Bacteria</taxon>
        <taxon>Pseudomonadati</taxon>
        <taxon>Bacteroidota</taxon>
        <taxon>Flavobacteriia</taxon>
        <taxon>Flavobacteriales</taxon>
        <taxon>Flavobacteriaceae</taxon>
        <taxon>Lutibacter</taxon>
    </lineage>
</organism>
<dbReference type="EMBL" id="QTTQ01000009">
    <property type="protein sequence ID" value="REE83589.1"/>
    <property type="molecule type" value="Genomic_DNA"/>
</dbReference>
<evidence type="ECO:0000313" key="14">
    <source>
        <dbReference type="EMBL" id="REE83589.1"/>
    </source>
</evidence>
<accession>A0A3D9RUE3</accession>
<keyword evidence="5" id="KW-0732">Signal</keyword>
<keyword evidence="8 14" id="KW-0675">Receptor</keyword>
<proteinExistence type="inferred from homology"/>
<comment type="similarity">
    <text evidence="10 11">Belongs to the TonB-dependent receptor family.</text>
</comment>
<keyword evidence="2 10" id="KW-0813">Transport</keyword>
<keyword evidence="15" id="KW-1185">Reference proteome</keyword>
<dbReference type="GO" id="GO:0044718">
    <property type="term" value="P:siderophore transmembrane transport"/>
    <property type="evidence" value="ECO:0007669"/>
    <property type="project" value="TreeGrafter"/>
</dbReference>
<feature type="domain" description="TonB-dependent receptor plug" evidence="13">
    <location>
        <begin position="114"/>
        <end position="219"/>
    </location>
</feature>
<dbReference type="PANTHER" id="PTHR30069:SF29">
    <property type="entry name" value="HEMOGLOBIN AND HEMOGLOBIN-HAPTOGLOBIN-BINDING PROTEIN 1-RELATED"/>
    <property type="match status" value="1"/>
</dbReference>
<evidence type="ECO:0000256" key="11">
    <source>
        <dbReference type="RuleBase" id="RU003357"/>
    </source>
</evidence>